<reference evidence="2 3" key="1">
    <citation type="submission" date="2016-10" db="EMBL/GenBank/DDBJ databases">
        <authorList>
            <person name="de Groot N.N."/>
        </authorList>
    </citation>
    <scope>NUCLEOTIDE SEQUENCE [LARGE SCALE GENOMIC DNA]</scope>
    <source>
        <strain evidence="2 3">S5-249</strain>
    </source>
</reference>
<dbReference type="GO" id="GO:0009882">
    <property type="term" value="F:blue light photoreceptor activity"/>
    <property type="evidence" value="ECO:0007669"/>
    <property type="project" value="InterPro"/>
</dbReference>
<dbReference type="GO" id="GO:0071949">
    <property type="term" value="F:FAD binding"/>
    <property type="evidence" value="ECO:0007669"/>
    <property type="project" value="InterPro"/>
</dbReference>
<keyword evidence="3" id="KW-1185">Reference proteome</keyword>
<dbReference type="InterPro" id="IPR036046">
    <property type="entry name" value="Acylphosphatase-like_dom_sf"/>
</dbReference>
<dbReference type="Pfam" id="PF04940">
    <property type="entry name" value="BLUF"/>
    <property type="match status" value="1"/>
</dbReference>
<evidence type="ECO:0000313" key="2">
    <source>
        <dbReference type="EMBL" id="SFR83550.1"/>
    </source>
</evidence>
<dbReference type="RefSeq" id="WP_165611203.1">
    <property type="nucleotide sequence ID" value="NZ_FOZG01000001.1"/>
</dbReference>
<protein>
    <submittedName>
        <fullName evidence="2">Sensors of blue-light using FAD</fullName>
    </submittedName>
</protein>
<organism evidence="2 3">
    <name type="scientific">Sphingomonas jatrophae</name>
    <dbReference type="NCBI Taxonomy" id="1166337"/>
    <lineage>
        <taxon>Bacteria</taxon>
        <taxon>Pseudomonadati</taxon>
        <taxon>Pseudomonadota</taxon>
        <taxon>Alphaproteobacteria</taxon>
        <taxon>Sphingomonadales</taxon>
        <taxon>Sphingomonadaceae</taxon>
        <taxon>Sphingomonas</taxon>
    </lineage>
</organism>
<evidence type="ECO:0000313" key="3">
    <source>
        <dbReference type="Proteomes" id="UP000198824"/>
    </source>
</evidence>
<evidence type="ECO:0000259" key="1">
    <source>
        <dbReference type="PROSITE" id="PS50925"/>
    </source>
</evidence>
<gene>
    <name evidence="2" type="ORF">SAMN05192580_1024</name>
</gene>
<sequence length="135" mass="14807">MLQLTYISNVVPGLSHDALEQILAASRSRNLAAGITGLLVHDGSRFLQALEGKCDAVQAIYASIKRDPRHWRVGVLSMRSVPRRQFGLWSMASQLAPAQRTGEDVFAMMERLTRPIASSIARMHLREVGTAPLAA</sequence>
<dbReference type="SMART" id="SM01034">
    <property type="entry name" value="BLUF"/>
    <property type="match status" value="1"/>
</dbReference>
<name>A0A1I6JYE0_9SPHN</name>
<dbReference type="PROSITE" id="PS50925">
    <property type="entry name" value="BLUF"/>
    <property type="match status" value="1"/>
</dbReference>
<dbReference type="SUPFAM" id="SSF54975">
    <property type="entry name" value="Acylphosphatase/BLUF domain-like"/>
    <property type="match status" value="1"/>
</dbReference>
<accession>A0A1I6JYE0</accession>
<dbReference type="EMBL" id="FOZG01000001">
    <property type="protein sequence ID" value="SFR83550.1"/>
    <property type="molecule type" value="Genomic_DNA"/>
</dbReference>
<dbReference type="Gene3D" id="3.30.70.100">
    <property type="match status" value="1"/>
</dbReference>
<dbReference type="AlphaFoldDB" id="A0A1I6JYE0"/>
<proteinExistence type="predicted"/>
<feature type="domain" description="BLUF" evidence="1">
    <location>
        <begin position="1"/>
        <end position="92"/>
    </location>
</feature>
<dbReference type="InterPro" id="IPR007024">
    <property type="entry name" value="BLUF_domain"/>
</dbReference>
<dbReference type="Proteomes" id="UP000198824">
    <property type="component" value="Unassembled WGS sequence"/>
</dbReference>